<dbReference type="PIRSF" id="PIRSF003113">
    <property type="entry name" value="BolA"/>
    <property type="match status" value="1"/>
</dbReference>
<evidence type="ECO:0000313" key="5">
    <source>
        <dbReference type="Proteomes" id="UP000682739"/>
    </source>
</evidence>
<dbReference type="GO" id="GO:1990229">
    <property type="term" value="C:iron-sulfur cluster assembly complex"/>
    <property type="evidence" value="ECO:0007669"/>
    <property type="project" value="UniProtKB-ARBA"/>
</dbReference>
<sequence>MIIEQRIKDKLLETFSPDVLDVVNESYQHNVPQGSESHFKVIIVSDQFDGKRLLQRHRAVNQCLAQELANDIHALAIHTYTSDEWKETDNVPLSPKCLGGSKFDRG</sequence>
<dbReference type="NCBIfam" id="NF008638">
    <property type="entry name" value="PRK11628.1"/>
    <property type="match status" value="1"/>
</dbReference>
<dbReference type="InterPro" id="IPR036065">
    <property type="entry name" value="BolA-like_sf"/>
</dbReference>
<dbReference type="KEGG" id="psym:J1N51_12185"/>
<dbReference type="AlphaFoldDB" id="A0A975DDX6"/>
<evidence type="ECO:0000313" key="4">
    <source>
        <dbReference type="EMBL" id="QTH65390.1"/>
    </source>
</evidence>
<accession>A0A975DDX6</accession>
<evidence type="ECO:0000256" key="2">
    <source>
        <dbReference type="ARBA" id="ARBA00074073"/>
    </source>
</evidence>
<reference evidence="4" key="1">
    <citation type="submission" date="2021-03" db="EMBL/GenBank/DDBJ databases">
        <title>Description of Psychrosphaera ytuae sp. nov. isolated from deep sea sediment of South China Sea.</title>
        <authorList>
            <person name="Zhang J."/>
            <person name="Xu X.-D."/>
        </authorList>
    </citation>
    <scope>NUCLEOTIDE SEQUENCE</scope>
    <source>
        <strain evidence="4">MTZ26</strain>
    </source>
</reference>
<gene>
    <name evidence="4" type="primary">bolA</name>
    <name evidence="4" type="ORF">J1N51_12185</name>
</gene>
<dbReference type="InterPro" id="IPR002634">
    <property type="entry name" value="BolA"/>
</dbReference>
<dbReference type="GO" id="GO:0005829">
    <property type="term" value="C:cytosol"/>
    <property type="evidence" value="ECO:0007669"/>
    <property type="project" value="TreeGrafter"/>
</dbReference>
<dbReference type="SUPFAM" id="SSF82657">
    <property type="entry name" value="BolA-like"/>
    <property type="match status" value="1"/>
</dbReference>
<dbReference type="FunFam" id="3.30.300.90:FF:000001">
    <property type="entry name" value="Transcriptional regulator BolA"/>
    <property type="match status" value="1"/>
</dbReference>
<dbReference type="Pfam" id="PF01722">
    <property type="entry name" value="BolA"/>
    <property type="match status" value="1"/>
</dbReference>
<evidence type="ECO:0000256" key="1">
    <source>
        <dbReference type="ARBA" id="ARBA00005578"/>
    </source>
</evidence>
<dbReference type="Proteomes" id="UP000682739">
    <property type="component" value="Chromosome"/>
</dbReference>
<keyword evidence="5" id="KW-1185">Reference proteome</keyword>
<comment type="similarity">
    <text evidence="1 3">Belongs to the BolA/IbaG family.</text>
</comment>
<dbReference type="PANTHER" id="PTHR46229">
    <property type="entry name" value="BOLA TRANSCRIPTION REGULATOR"/>
    <property type="match status" value="1"/>
</dbReference>
<dbReference type="RefSeq" id="WP_208833425.1">
    <property type="nucleotide sequence ID" value="NZ_CP072110.1"/>
</dbReference>
<proteinExistence type="inferred from homology"/>
<dbReference type="InterPro" id="IPR050961">
    <property type="entry name" value="BolA/IbaG_stress_morph_reg"/>
</dbReference>
<dbReference type="Gene3D" id="3.30.300.90">
    <property type="entry name" value="BolA-like"/>
    <property type="match status" value="1"/>
</dbReference>
<name>A0A975DDX6_9GAMM</name>
<dbReference type="PANTHER" id="PTHR46229:SF2">
    <property type="entry name" value="BOLA-LIKE PROTEIN 1"/>
    <property type="match status" value="1"/>
</dbReference>
<dbReference type="GO" id="GO:0006351">
    <property type="term" value="P:DNA-templated transcription"/>
    <property type="evidence" value="ECO:0007669"/>
    <property type="project" value="TreeGrafter"/>
</dbReference>
<dbReference type="EMBL" id="CP072110">
    <property type="protein sequence ID" value="QTH65390.1"/>
    <property type="molecule type" value="Genomic_DNA"/>
</dbReference>
<protein>
    <recommendedName>
        <fullName evidence="2">DNA-binding transcriptional regulator BolA</fullName>
    </recommendedName>
</protein>
<evidence type="ECO:0000256" key="3">
    <source>
        <dbReference type="RuleBase" id="RU003860"/>
    </source>
</evidence>
<organism evidence="4 5">
    <name type="scientific">Psychrosphaera ytuae</name>
    <dbReference type="NCBI Taxonomy" id="2820710"/>
    <lineage>
        <taxon>Bacteria</taxon>
        <taxon>Pseudomonadati</taxon>
        <taxon>Pseudomonadota</taxon>
        <taxon>Gammaproteobacteria</taxon>
        <taxon>Alteromonadales</taxon>
        <taxon>Pseudoalteromonadaceae</taxon>
        <taxon>Psychrosphaera</taxon>
    </lineage>
</organism>